<dbReference type="EMBL" id="BOVK01000007">
    <property type="protein sequence ID" value="GIQ67856.1"/>
    <property type="molecule type" value="Genomic_DNA"/>
</dbReference>
<sequence length="239" mass="26838">MLTSIRLKGKFGLRAAIVLCTAAVLTAGCGHYEQQFRKSDHDMSSRNQNDILTKGDRMYGYQMKGVPHHDNRRMMLSLDTGDEIGRMNGVALAYVMLTDRNAYVGVVTDATATGTTGKRNAIDVNNAGESEGVYDIKDGSSHIDPRKVVTDTNSYYTQPLPSDLSSELKQKIAMKVRELNPQVLEVFITSNRDFVNRLNEYAQMKWTGKSSEGDILDFNHMVKKYFPEEDDAERPARSR</sequence>
<reference evidence="1" key="1">
    <citation type="submission" date="2021-04" db="EMBL/GenBank/DDBJ databases">
        <title>Draft genome sequence of Xylanibacillus composti strain K13.</title>
        <authorList>
            <person name="Uke A."/>
            <person name="Chhe C."/>
            <person name="Baramee S."/>
            <person name="Kosugi A."/>
        </authorList>
    </citation>
    <scope>NUCLEOTIDE SEQUENCE</scope>
    <source>
        <strain evidence="1">K13</strain>
    </source>
</reference>
<proteinExistence type="predicted"/>
<evidence type="ECO:0008006" key="3">
    <source>
        <dbReference type="Google" id="ProtNLM"/>
    </source>
</evidence>
<gene>
    <name evidence="1" type="ORF">XYCOK13_06800</name>
</gene>
<accession>A0A8J4H1T0</accession>
<dbReference type="Proteomes" id="UP000677918">
    <property type="component" value="Unassembled WGS sequence"/>
</dbReference>
<name>A0A8J4H1T0_9BACL</name>
<protein>
    <recommendedName>
        <fullName evidence="3">YhcN/YlaJ family sporulation lipoprotein</fullName>
    </recommendedName>
</protein>
<dbReference type="PROSITE" id="PS51257">
    <property type="entry name" value="PROKAR_LIPOPROTEIN"/>
    <property type="match status" value="1"/>
</dbReference>
<evidence type="ECO:0000313" key="2">
    <source>
        <dbReference type="Proteomes" id="UP000677918"/>
    </source>
</evidence>
<evidence type="ECO:0000313" key="1">
    <source>
        <dbReference type="EMBL" id="GIQ67856.1"/>
    </source>
</evidence>
<organism evidence="1 2">
    <name type="scientific">Xylanibacillus composti</name>
    <dbReference type="NCBI Taxonomy" id="1572762"/>
    <lineage>
        <taxon>Bacteria</taxon>
        <taxon>Bacillati</taxon>
        <taxon>Bacillota</taxon>
        <taxon>Bacilli</taxon>
        <taxon>Bacillales</taxon>
        <taxon>Paenibacillaceae</taxon>
        <taxon>Xylanibacillus</taxon>
    </lineage>
</organism>
<keyword evidence="2" id="KW-1185">Reference proteome</keyword>
<comment type="caution">
    <text evidence="1">The sequence shown here is derived from an EMBL/GenBank/DDBJ whole genome shotgun (WGS) entry which is preliminary data.</text>
</comment>
<dbReference type="AlphaFoldDB" id="A0A8J4H1T0"/>
<dbReference type="RefSeq" id="WP_213410498.1">
    <property type="nucleotide sequence ID" value="NZ_BOVK01000007.1"/>
</dbReference>